<feature type="transmembrane region" description="Helical" evidence="1">
    <location>
        <begin position="722"/>
        <end position="745"/>
    </location>
</feature>
<dbReference type="AlphaFoldDB" id="A0AA88KE14"/>
<comment type="caution">
    <text evidence="2">The sequence shown here is derived from an EMBL/GenBank/DDBJ whole genome shotgun (WGS) entry which is preliminary data.</text>
</comment>
<evidence type="ECO:0000313" key="3">
    <source>
        <dbReference type="Proteomes" id="UP000816034"/>
    </source>
</evidence>
<feature type="transmembrane region" description="Helical" evidence="1">
    <location>
        <begin position="384"/>
        <end position="405"/>
    </location>
</feature>
<organism evidence="2 3">
    <name type="scientific">Naegleria lovaniensis</name>
    <name type="common">Amoeba</name>
    <dbReference type="NCBI Taxonomy" id="51637"/>
    <lineage>
        <taxon>Eukaryota</taxon>
        <taxon>Discoba</taxon>
        <taxon>Heterolobosea</taxon>
        <taxon>Tetramitia</taxon>
        <taxon>Eutetramitia</taxon>
        <taxon>Vahlkampfiidae</taxon>
        <taxon>Naegleria</taxon>
    </lineage>
</organism>
<protein>
    <submittedName>
        <fullName evidence="2">Uncharacterized protein</fullName>
    </submittedName>
</protein>
<dbReference type="GeneID" id="68103086"/>
<feature type="transmembrane region" description="Helical" evidence="1">
    <location>
        <begin position="144"/>
        <end position="166"/>
    </location>
</feature>
<dbReference type="Proteomes" id="UP000816034">
    <property type="component" value="Unassembled WGS sequence"/>
</dbReference>
<keyword evidence="1" id="KW-0472">Membrane</keyword>
<feature type="transmembrane region" description="Helical" evidence="1">
    <location>
        <begin position="417"/>
        <end position="437"/>
    </location>
</feature>
<evidence type="ECO:0000313" key="2">
    <source>
        <dbReference type="EMBL" id="KAG2374613.1"/>
    </source>
</evidence>
<reference evidence="2 3" key="1">
    <citation type="journal article" date="2018" name="BMC Genomics">
        <title>The genome of Naegleria lovaniensis, the basis for a comparative approach to unravel pathogenicity factors of the human pathogenic amoeba N. fowleri.</title>
        <authorList>
            <person name="Liechti N."/>
            <person name="Schurch N."/>
            <person name="Bruggmann R."/>
            <person name="Wittwer M."/>
        </authorList>
    </citation>
    <scope>NUCLEOTIDE SEQUENCE [LARGE SCALE GENOMIC DNA]</scope>
    <source>
        <strain evidence="2 3">ATCC 30569</strain>
    </source>
</reference>
<proteinExistence type="predicted"/>
<feature type="transmembrane region" description="Helical" evidence="1">
    <location>
        <begin position="31"/>
        <end position="56"/>
    </location>
</feature>
<accession>A0AA88KE14</accession>
<name>A0AA88KE14_NAELO</name>
<keyword evidence="3" id="KW-1185">Reference proteome</keyword>
<feature type="transmembrane region" description="Helical" evidence="1">
    <location>
        <begin position="76"/>
        <end position="100"/>
    </location>
</feature>
<dbReference type="EMBL" id="PYSW02000044">
    <property type="protein sequence ID" value="KAG2374613.1"/>
    <property type="molecule type" value="Genomic_DNA"/>
</dbReference>
<dbReference type="RefSeq" id="XP_044543787.1">
    <property type="nucleotide sequence ID" value="XM_044686198.1"/>
</dbReference>
<keyword evidence="1" id="KW-1133">Transmembrane helix</keyword>
<sequence length="803" mass="86724">MRKSGEASSLQHQHQTHGLMQGQFQSDDFKAILVTMFILGLTIAGPVSAASNALTLEVNPSGPRTDWPDNANLLNLGMWVDYAIFVGIVAVCIVLIGILLESMDCIIWCSRRVCNCCGGSKLEGYHPYSGPAYTKGRIRCMGTMVLSTFVLIVILGGVFVAFNALFSINLRRVISTAEVIISNINGTINAAVDATVIGVPLSVAASISSIKQKTIVPAKQLCDNVQTIEPLLTQAKDTMIIVGNQISSIDDNVNTITNLAQTVRSKLVFRASAISKPDSNLLSSFTSGNNFLLYKDSTNAAIDDALDKVVLTHQSCSYTISDAETKIGDTKNGPFKSAISTIQSGILNILGVAMSLFKKIPPDTVSDATLYVNIGDSVRISIEMVILVVPLSMYLFALVGICFRVKWFMKLSACFSCTLYWLLFLLSALHIIVYIVLNDACFNITTRGVTIVSAVTNMTGIDLEASVGLPTSQLINGVANCGKYDNFVNSTIGNAEAVTTFVTNKFNMGNGFSSGLNDLSASMTIDTNSIAIGDNLQSKFNALNLDYNSMASSFNSSLKTFETDLLNVSNQANATLQTELANSSQNMSSIRSYCVGRENQTLCIRYAEYLNATKQYDDCSTIIQSIRQQLTEIESTVSNINDDLQTNLAPVPTKISNIVTELSSNMTKLVNDTVALAPTLLSDTMQKIISDFSSPLKCTYVPAALNDVNESVCDGGIVLDSLVIGASSFVIGIACGVGFVYILLVDKYITYRLIKEQSKKGSKKKAKQPSKLVELPSLQLEDTPALEKTVDFGQDDLGNTFQY</sequence>
<keyword evidence="1" id="KW-0812">Transmembrane</keyword>
<evidence type="ECO:0000256" key="1">
    <source>
        <dbReference type="SAM" id="Phobius"/>
    </source>
</evidence>
<gene>
    <name evidence="2" type="ORF">C9374_010632</name>
</gene>